<evidence type="ECO:0000313" key="3">
    <source>
        <dbReference type="Proteomes" id="UP001279734"/>
    </source>
</evidence>
<evidence type="ECO:0000256" key="1">
    <source>
        <dbReference type="SAM" id="MobiDB-lite"/>
    </source>
</evidence>
<reference evidence="2" key="1">
    <citation type="submission" date="2023-05" db="EMBL/GenBank/DDBJ databases">
        <title>Nepenthes gracilis genome sequencing.</title>
        <authorList>
            <person name="Fukushima K."/>
        </authorList>
    </citation>
    <scope>NUCLEOTIDE SEQUENCE</scope>
    <source>
        <strain evidence="2">SING2019-196</strain>
    </source>
</reference>
<proteinExistence type="predicted"/>
<comment type="caution">
    <text evidence="2">The sequence shown here is derived from an EMBL/GenBank/DDBJ whole genome shotgun (WGS) entry which is preliminary data.</text>
</comment>
<accession>A0AAD3Y6P5</accession>
<feature type="region of interest" description="Disordered" evidence="1">
    <location>
        <begin position="133"/>
        <end position="166"/>
    </location>
</feature>
<keyword evidence="3" id="KW-1185">Reference proteome</keyword>
<dbReference type="AlphaFoldDB" id="A0AAD3Y6P5"/>
<evidence type="ECO:0000313" key="2">
    <source>
        <dbReference type="EMBL" id="GMH31707.1"/>
    </source>
</evidence>
<dbReference type="Proteomes" id="UP001279734">
    <property type="component" value="Unassembled WGS sequence"/>
</dbReference>
<sequence length="166" mass="17150">MQLPIFGFGSFEVAVGAALYVAEVGMAVQLWWNPAAVLLRGHVNGGPALLLLVPPVVCGARDGSSGLVGSGLGNRAAQSGLGIQIGPIRHTSTVQHQAILPQTTPAQNTGGAPGTSFSKGTCNCPVTKDQYWSQTSAEHQIDRHQPQPAVQHPSKSGRLKGSIPAS</sequence>
<organism evidence="2 3">
    <name type="scientific">Nepenthes gracilis</name>
    <name type="common">Slender pitcher plant</name>
    <dbReference type="NCBI Taxonomy" id="150966"/>
    <lineage>
        <taxon>Eukaryota</taxon>
        <taxon>Viridiplantae</taxon>
        <taxon>Streptophyta</taxon>
        <taxon>Embryophyta</taxon>
        <taxon>Tracheophyta</taxon>
        <taxon>Spermatophyta</taxon>
        <taxon>Magnoliopsida</taxon>
        <taxon>eudicotyledons</taxon>
        <taxon>Gunneridae</taxon>
        <taxon>Pentapetalae</taxon>
        <taxon>Caryophyllales</taxon>
        <taxon>Nepenthaceae</taxon>
        <taxon>Nepenthes</taxon>
    </lineage>
</organism>
<dbReference type="EMBL" id="BSYO01000040">
    <property type="protein sequence ID" value="GMH31707.1"/>
    <property type="molecule type" value="Genomic_DNA"/>
</dbReference>
<gene>
    <name evidence="2" type="ORF">Nepgr_033551</name>
</gene>
<protein>
    <submittedName>
        <fullName evidence="2">Uncharacterized protein</fullName>
    </submittedName>
</protein>
<name>A0AAD3Y6P5_NEPGR</name>